<protein>
    <recommendedName>
        <fullName evidence="3">Sulfur carrier protein FdhD</fullName>
    </recommendedName>
</protein>
<dbReference type="Pfam" id="PF02634">
    <property type="entry name" value="FdhD-NarQ"/>
    <property type="match status" value="1"/>
</dbReference>
<comment type="caution">
    <text evidence="4">The sequence shown here is derived from an EMBL/GenBank/DDBJ whole genome shotgun (WGS) entry which is preliminary data.</text>
</comment>
<comment type="similarity">
    <text evidence="3">Belongs to the FdhD family.</text>
</comment>
<evidence type="ECO:0000256" key="3">
    <source>
        <dbReference type="HAMAP-Rule" id="MF_00187"/>
    </source>
</evidence>
<dbReference type="PANTHER" id="PTHR30592:SF1">
    <property type="entry name" value="SULFUR CARRIER PROTEIN FDHD"/>
    <property type="match status" value="1"/>
</dbReference>
<dbReference type="Gene3D" id="3.10.20.10">
    <property type="match status" value="1"/>
</dbReference>
<dbReference type="GO" id="GO:0016783">
    <property type="term" value="F:sulfurtransferase activity"/>
    <property type="evidence" value="ECO:0007669"/>
    <property type="project" value="InterPro"/>
</dbReference>
<comment type="caution">
    <text evidence="3">Lacks conserved residue(s) required for the propagation of feature annotation.</text>
</comment>
<name>A0A4R6TKY0_9FLAO</name>
<keyword evidence="1 3" id="KW-0963">Cytoplasm</keyword>
<evidence type="ECO:0000256" key="2">
    <source>
        <dbReference type="ARBA" id="ARBA00023150"/>
    </source>
</evidence>
<dbReference type="GO" id="GO:0097163">
    <property type="term" value="F:sulfur carrier activity"/>
    <property type="evidence" value="ECO:0007669"/>
    <property type="project" value="UniProtKB-UniRule"/>
</dbReference>
<comment type="subcellular location">
    <subcellularLocation>
        <location evidence="3">Cytoplasm</location>
    </subcellularLocation>
</comment>
<feature type="active site" description="Cysteine persulfide intermediate" evidence="3">
    <location>
        <position position="119"/>
    </location>
</feature>
<reference evidence="4 5" key="1">
    <citation type="submission" date="2019-03" db="EMBL/GenBank/DDBJ databases">
        <title>Genomic Encyclopedia of Archaeal and Bacterial Type Strains, Phase II (KMG-II): from individual species to whole genera.</title>
        <authorList>
            <person name="Goeker M."/>
        </authorList>
    </citation>
    <scope>NUCLEOTIDE SEQUENCE [LARGE SCALE GENOMIC DNA]</scope>
    <source>
        <strain evidence="4 5">DSM 18435</strain>
    </source>
</reference>
<gene>
    <name evidence="3" type="primary">fdhD</name>
    <name evidence="4" type="ORF">CLV82_2343</name>
</gene>
<dbReference type="EMBL" id="SNYI01000002">
    <property type="protein sequence ID" value="TDQ31634.1"/>
    <property type="molecule type" value="Genomic_DNA"/>
</dbReference>
<dbReference type="InterPro" id="IPR003786">
    <property type="entry name" value="FdhD"/>
</dbReference>
<dbReference type="PANTHER" id="PTHR30592">
    <property type="entry name" value="FORMATE DEHYDROGENASE"/>
    <property type="match status" value="1"/>
</dbReference>
<accession>A0A4R6TKY0</accession>
<proteinExistence type="inferred from homology"/>
<dbReference type="GO" id="GO:0006777">
    <property type="term" value="P:Mo-molybdopterin cofactor biosynthetic process"/>
    <property type="evidence" value="ECO:0007669"/>
    <property type="project" value="UniProtKB-UniRule"/>
</dbReference>
<sequence length="279" mass="30519">MKQADPHKSILKAGIFRFRDQKLEAVEDALAVEDPLEIGIMIPGQIPPVPAQTISLTMRTPGNDRELAAGYLFTEGIIRQRDEIIQVLDLPALVTLVLKPDQERDLSVLERRSVTSSSCGVCGKLSASAIRREPAYRENASFEPIESSVLQELPENLRAAQHNFERTGGLHAAALFDAEGNLQLLREDVGRHNALDKLLGAALMAGMLPLSHQVLLLSGRTSFELVQKAAMGGIRMVVSVGAPSSKALQLAREYDITLAGFLKSNGFNIYHGENRIKFD</sequence>
<dbReference type="Proteomes" id="UP000295468">
    <property type="component" value="Unassembled WGS sequence"/>
</dbReference>
<dbReference type="RefSeq" id="WP_208107979.1">
    <property type="nucleotide sequence ID" value="NZ_SNYI01000002.1"/>
</dbReference>
<keyword evidence="2 3" id="KW-0501">Molybdenum cofactor biosynthesis</keyword>
<evidence type="ECO:0000313" key="4">
    <source>
        <dbReference type="EMBL" id="TDQ31634.1"/>
    </source>
</evidence>
<dbReference type="PIRSF" id="PIRSF015626">
    <property type="entry name" value="FdhD"/>
    <property type="match status" value="1"/>
</dbReference>
<dbReference type="HAMAP" id="MF_00187">
    <property type="entry name" value="FdhD"/>
    <property type="match status" value="1"/>
</dbReference>
<dbReference type="SUPFAM" id="SSF53927">
    <property type="entry name" value="Cytidine deaminase-like"/>
    <property type="match status" value="1"/>
</dbReference>
<dbReference type="GO" id="GO:0005737">
    <property type="term" value="C:cytoplasm"/>
    <property type="evidence" value="ECO:0007669"/>
    <property type="project" value="UniProtKB-SubCell"/>
</dbReference>
<comment type="function">
    <text evidence="3">Required for formate dehydrogenase (FDH) activity. Acts as a sulfur carrier protein that transfers sulfur from IscS to the molybdenum cofactor prior to its insertion into FDH.</text>
</comment>
<dbReference type="InterPro" id="IPR016193">
    <property type="entry name" value="Cytidine_deaminase-like"/>
</dbReference>
<dbReference type="NCBIfam" id="TIGR00129">
    <property type="entry name" value="fdhD_narQ"/>
    <property type="match status" value="1"/>
</dbReference>
<dbReference type="AlphaFoldDB" id="A0A4R6TKY0"/>
<evidence type="ECO:0000256" key="1">
    <source>
        <dbReference type="ARBA" id="ARBA00022490"/>
    </source>
</evidence>
<organism evidence="4 5">
    <name type="scientific">Zeaxanthinibacter enoshimensis</name>
    <dbReference type="NCBI Taxonomy" id="392009"/>
    <lineage>
        <taxon>Bacteria</taxon>
        <taxon>Pseudomonadati</taxon>
        <taxon>Bacteroidota</taxon>
        <taxon>Flavobacteriia</taxon>
        <taxon>Flavobacteriales</taxon>
        <taxon>Flavobacteriaceae</taxon>
        <taxon>Zeaxanthinibacter</taxon>
    </lineage>
</organism>
<evidence type="ECO:0000313" key="5">
    <source>
        <dbReference type="Proteomes" id="UP000295468"/>
    </source>
</evidence>
<keyword evidence="5" id="KW-1185">Reference proteome</keyword>
<dbReference type="Gene3D" id="3.40.140.10">
    <property type="entry name" value="Cytidine Deaminase, domain 2"/>
    <property type="match status" value="1"/>
</dbReference>